<feature type="domain" description="SPOR" evidence="1">
    <location>
        <begin position="386"/>
        <end position="464"/>
    </location>
</feature>
<dbReference type="PROSITE" id="PS51724">
    <property type="entry name" value="SPOR"/>
    <property type="match status" value="1"/>
</dbReference>
<sequence>MNEGPFKHDSNHMKANHLFKPVSWLSKIDFIHHLTLFNNVLMVVLGEKEAGKSSFLSLLQLSFDHNFHVMMIKATASMDMEDLKQEMIREFNLKQGDISSIVDQINAQKAHVVLMIDNAHYLPESWMAEVLAAIRDQGNHGCFHLCLAADYSIVSSLNHLVNKEFNNLVHTIELGGLNENETKTYVLHRAQREGFDESLFSEEVFQKIYKSSAGDFAKINGHLNQYMNGIQKNSLNKTILAHTSLAVCLALAILGITYTLTNGSYLSETFRNIFSKPISGELVVENEPLKSAMPYWKDFASFQPLTPAPPLQSSISSIEENEFVPKSALVDKVIYIPKINIAKKPSQEKSSSNKIQLSSLTKTPLFHQNEGTTTSFPSKNAKKIKARQNKRYTIQLVAAIRRSTIKNFVEKYHLSKKTKIYQRTDKNGHWYILTLGEYENLNQAKNDIHHLPYALVKFHPWVRPLSELKYLG</sequence>
<dbReference type="GO" id="GO:0016887">
    <property type="term" value="F:ATP hydrolysis activity"/>
    <property type="evidence" value="ECO:0007669"/>
    <property type="project" value="InterPro"/>
</dbReference>
<dbReference type="GO" id="GO:0042834">
    <property type="term" value="F:peptidoglycan binding"/>
    <property type="evidence" value="ECO:0007669"/>
    <property type="project" value="InterPro"/>
</dbReference>
<dbReference type="AlphaFoldDB" id="A0AAX1EG61"/>
<dbReference type="Gene3D" id="3.30.70.1070">
    <property type="entry name" value="Sporulation related repeat"/>
    <property type="match status" value="1"/>
</dbReference>
<evidence type="ECO:0000259" key="1">
    <source>
        <dbReference type="PROSITE" id="PS51724"/>
    </source>
</evidence>
<evidence type="ECO:0000313" key="3">
    <source>
        <dbReference type="Proteomes" id="UP000295517"/>
    </source>
</evidence>
<evidence type="ECO:0000313" key="2">
    <source>
        <dbReference type="EMBL" id="QBR84017.1"/>
    </source>
</evidence>
<protein>
    <recommendedName>
        <fullName evidence="1">SPOR domain-containing protein</fullName>
    </recommendedName>
</protein>
<dbReference type="InterPro" id="IPR052026">
    <property type="entry name" value="ExeA_AAA_ATPase_DNA-bind"/>
</dbReference>
<dbReference type="SUPFAM" id="SSF52540">
    <property type="entry name" value="P-loop containing nucleoside triphosphate hydrolases"/>
    <property type="match status" value="1"/>
</dbReference>
<organism evidence="2 3">
    <name type="scientific">Legionella israelensis</name>
    <dbReference type="NCBI Taxonomy" id="454"/>
    <lineage>
        <taxon>Bacteria</taxon>
        <taxon>Pseudomonadati</taxon>
        <taxon>Pseudomonadota</taxon>
        <taxon>Gammaproteobacteria</taxon>
        <taxon>Legionellales</taxon>
        <taxon>Legionellaceae</taxon>
        <taxon>Legionella</taxon>
    </lineage>
</organism>
<dbReference type="Pfam" id="PF13401">
    <property type="entry name" value="AAA_22"/>
    <property type="match status" value="1"/>
</dbReference>
<accession>A0AAX1EG61</accession>
<name>A0AAX1EG61_9GAMM</name>
<dbReference type="PANTHER" id="PTHR35894">
    <property type="entry name" value="GENERAL SECRETION PATHWAY PROTEIN A-RELATED"/>
    <property type="match status" value="1"/>
</dbReference>
<dbReference type="InterPro" id="IPR036680">
    <property type="entry name" value="SPOR-like_sf"/>
</dbReference>
<dbReference type="InterPro" id="IPR007730">
    <property type="entry name" value="SPOR-like_dom"/>
</dbReference>
<dbReference type="Proteomes" id="UP000295517">
    <property type="component" value="Chromosome"/>
</dbReference>
<dbReference type="Pfam" id="PF05036">
    <property type="entry name" value="SPOR"/>
    <property type="match status" value="1"/>
</dbReference>
<dbReference type="InterPro" id="IPR049945">
    <property type="entry name" value="AAA_22"/>
</dbReference>
<dbReference type="RefSeq" id="WP_135060296.1">
    <property type="nucleotide sequence ID" value="NZ_CP038254.1"/>
</dbReference>
<dbReference type="PANTHER" id="PTHR35894:SF7">
    <property type="entry name" value="GENERAL SECRETION PATHWAY PROTEIN A-RELATED"/>
    <property type="match status" value="1"/>
</dbReference>
<reference evidence="2 3" key="1">
    <citation type="submission" date="2019-03" db="EMBL/GenBank/DDBJ databases">
        <title>Diverse conjugative elements silence natural transformation in Legionella species.</title>
        <authorList>
            <person name="Durieux I."/>
            <person name="Ginevra C."/>
            <person name="Attaiech L."/>
            <person name="Picq K."/>
            <person name="Juan P.A."/>
            <person name="Jarraud S."/>
            <person name="Charpentier X."/>
        </authorList>
    </citation>
    <scope>NUCLEOTIDE SEQUENCE [LARGE SCALE GENOMIC DNA]</scope>
    <source>
        <strain evidence="2 3">HL-0427-4011</strain>
    </source>
</reference>
<dbReference type="InterPro" id="IPR027417">
    <property type="entry name" value="P-loop_NTPase"/>
</dbReference>
<dbReference type="EMBL" id="CP038254">
    <property type="protein sequence ID" value="QBR84017.1"/>
    <property type="molecule type" value="Genomic_DNA"/>
</dbReference>
<proteinExistence type="predicted"/>
<gene>
    <name evidence="2" type="ORF">E3983_06410</name>
</gene>